<dbReference type="AlphaFoldDB" id="A0A426XBU4"/>
<sequence>MPGRSCMLVAIHARGFGRIQLPLAAGLAVGGRPCMGASCPSSLPSLEIVYPCIPDPDGEDEGGQASSSLAVSTRWISAGKLLLSDLATLA</sequence>
<proteinExistence type="predicted"/>
<evidence type="ECO:0000313" key="2">
    <source>
        <dbReference type="Proteomes" id="UP000287651"/>
    </source>
</evidence>
<evidence type="ECO:0000313" key="1">
    <source>
        <dbReference type="EMBL" id="RRT36928.1"/>
    </source>
</evidence>
<comment type="caution">
    <text evidence="1">The sequence shown here is derived from an EMBL/GenBank/DDBJ whole genome shotgun (WGS) entry which is preliminary data.</text>
</comment>
<gene>
    <name evidence="1" type="ORF">B296_00026260</name>
</gene>
<protein>
    <submittedName>
        <fullName evidence="1">Uncharacterized protein</fullName>
    </submittedName>
</protein>
<dbReference type="EMBL" id="AMZH03022892">
    <property type="protein sequence ID" value="RRT36928.1"/>
    <property type="molecule type" value="Genomic_DNA"/>
</dbReference>
<name>A0A426XBU4_ENSVE</name>
<organism evidence="1 2">
    <name type="scientific">Ensete ventricosum</name>
    <name type="common">Abyssinian banana</name>
    <name type="synonym">Musa ensete</name>
    <dbReference type="NCBI Taxonomy" id="4639"/>
    <lineage>
        <taxon>Eukaryota</taxon>
        <taxon>Viridiplantae</taxon>
        <taxon>Streptophyta</taxon>
        <taxon>Embryophyta</taxon>
        <taxon>Tracheophyta</taxon>
        <taxon>Spermatophyta</taxon>
        <taxon>Magnoliopsida</taxon>
        <taxon>Liliopsida</taxon>
        <taxon>Zingiberales</taxon>
        <taxon>Musaceae</taxon>
        <taxon>Ensete</taxon>
    </lineage>
</organism>
<reference evidence="1 2" key="1">
    <citation type="journal article" date="2014" name="Agronomy (Basel)">
        <title>A Draft Genome Sequence for Ensete ventricosum, the Drought-Tolerant Tree Against Hunger.</title>
        <authorList>
            <person name="Harrison J."/>
            <person name="Moore K.A."/>
            <person name="Paszkiewicz K."/>
            <person name="Jones T."/>
            <person name="Grant M."/>
            <person name="Ambacheew D."/>
            <person name="Muzemil S."/>
            <person name="Studholme D.J."/>
        </authorList>
    </citation>
    <scope>NUCLEOTIDE SEQUENCE [LARGE SCALE GENOMIC DNA]</scope>
</reference>
<dbReference type="Proteomes" id="UP000287651">
    <property type="component" value="Unassembled WGS sequence"/>
</dbReference>
<accession>A0A426XBU4</accession>